<evidence type="ECO:0008006" key="3">
    <source>
        <dbReference type="Google" id="ProtNLM"/>
    </source>
</evidence>
<reference evidence="1 2" key="1">
    <citation type="submission" date="2018-05" db="EMBL/GenBank/DDBJ databases">
        <title>Genetic diversity of glacier-inhabiting Cryobacterium bacteria in China and description of Cryobacterium mengkeensis sp. nov. and Arthrobacter glacialis sp. nov.</title>
        <authorList>
            <person name="Liu Q."/>
            <person name="Xin Y.-H."/>
        </authorList>
    </citation>
    <scope>NUCLEOTIDE SEQUENCE [LARGE SCALE GENOMIC DNA]</scope>
    <source>
        <strain evidence="1 2">SK-1</strain>
    </source>
</reference>
<comment type="caution">
    <text evidence="1">The sequence shown here is derived from an EMBL/GenBank/DDBJ whole genome shotgun (WGS) entry which is preliminary data.</text>
</comment>
<accession>A0A317ZTG6</accession>
<gene>
    <name evidence="1" type="ORF">CTB96_17740</name>
</gene>
<dbReference type="EMBL" id="QHLY01000012">
    <property type="protein sequence ID" value="PXA68439.1"/>
    <property type="molecule type" value="Genomic_DNA"/>
</dbReference>
<keyword evidence="2" id="KW-1185">Reference proteome</keyword>
<dbReference type="RefSeq" id="WP_110128106.1">
    <property type="nucleotide sequence ID" value="NZ_QHLY01000012.1"/>
</dbReference>
<evidence type="ECO:0000313" key="2">
    <source>
        <dbReference type="Proteomes" id="UP000246722"/>
    </source>
</evidence>
<protein>
    <recommendedName>
        <fullName evidence="3">DUF4287 domain-containing protein</fullName>
    </recommendedName>
</protein>
<dbReference type="InterPro" id="IPR025629">
    <property type="entry name" value="DUF4287"/>
</dbReference>
<dbReference type="AlphaFoldDB" id="A0A317ZTG6"/>
<name>A0A317ZTG6_9MICO</name>
<dbReference type="Pfam" id="PF14117">
    <property type="entry name" value="DUF4287"/>
    <property type="match status" value="1"/>
</dbReference>
<evidence type="ECO:0000313" key="1">
    <source>
        <dbReference type="EMBL" id="PXA68439.1"/>
    </source>
</evidence>
<dbReference type="Proteomes" id="UP000246722">
    <property type="component" value="Unassembled WGS sequence"/>
</dbReference>
<dbReference type="OrthoDB" id="3837807at2"/>
<proteinExistence type="predicted"/>
<organism evidence="1 2">
    <name type="scientific">Cryobacterium arcticum</name>
    <dbReference type="NCBI Taxonomy" id="670052"/>
    <lineage>
        <taxon>Bacteria</taxon>
        <taxon>Bacillati</taxon>
        <taxon>Actinomycetota</taxon>
        <taxon>Actinomycetes</taxon>
        <taxon>Micrococcales</taxon>
        <taxon>Microbacteriaceae</taxon>
        <taxon>Cryobacterium</taxon>
    </lineage>
</organism>
<sequence>MIAHDTFSRSIRQQLATIQSPVPALSAEPVAAAQPHARRWAAEPLHSDARILENTGHGWDDWAELIEAGPGRDAGHTAIAAWVHAEHGVPGWWAQGVTVGYERIAGLRLPGQMPDGSFSVSRSRVLDLPAPLLRAALLDGNSRADLFTGLDTELRSKPASKALRYTVRRAGHPLGSLLFSADPVPDGRLRVTVTHDKLPTVDDGELWKQYWADWLAAVAAVTDPAAQAKVD</sequence>